<accession>A0A336UYR9</accession>
<keyword evidence="1" id="KW-0472">Membrane</keyword>
<feature type="transmembrane region" description="Helical" evidence="1">
    <location>
        <begin position="12"/>
        <end position="32"/>
    </location>
</feature>
<evidence type="ECO:0000313" key="3">
    <source>
        <dbReference type="Proteomes" id="UP000245919"/>
    </source>
</evidence>
<reference evidence="2 3" key="1">
    <citation type="submission" date="2018-03" db="EMBL/GenBank/DDBJ databases">
        <title>Genome sequence of Lactococcus lactis strain 14B4 from almond drupe.</title>
        <authorList>
            <person name="Tran T.D."/>
            <person name="McGarvey J.A."/>
            <person name="Huynh S."/>
            <person name="Parker C.T."/>
        </authorList>
    </citation>
    <scope>NUCLEOTIDE SEQUENCE [LARGE SCALE GENOMIC DNA]</scope>
    <source>
        <strain evidence="2 3">14B4</strain>
    </source>
</reference>
<protein>
    <submittedName>
        <fullName evidence="2">Uncharacterized protein</fullName>
    </submittedName>
</protein>
<dbReference type="Proteomes" id="UP000245919">
    <property type="component" value="Chromosome"/>
</dbReference>
<dbReference type="AlphaFoldDB" id="A0A336UYR9"/>
<evidence type="ECO:0000313" key="2">
    <source>
        <dbReference type="EMBL" id="AWN64896.1"/>
    </source>
</evidence>
<proteinExistence type="predicted"/>
<gene>
    <name evidence="2" type="ORF">LL14B4_01300</name>
</gene>
<keyword evidence="1" id="KW-1133">Transmembrane helix</keyword>
<evidence type="ECO:0000256" key="1">
    <source>
        <dbReference type="SAM" id="Phobius"/>
    </source>
</evidence>
<keyword evidence="1" id="KW-0812">Transmembrane</keyword>
<dbReference type="GeneID" id="89632427"/>
<name>A0A336UYR9_LACLL</name>
<dbReference type="RefSeq" id="WP_109990610.1">
    <property type="nucleotide sequence ID" value="NZ_CP028160.1"/>
</dbReference>
<organism evidence="2 3">
    <name type="scientific">Lactococcus lactis subsp. lactis</name>
    <name type="common">Streptococcus lactis</name>
    <dbReference type="NCBI Taxonomy" id="1360"/>
    <lineage>
        <taxon>Bacteria</taxon>
        <taxon>Bacillati</taxon>
        <taxon>Bacillota</taxon>
        <taxon>Bacilli</taxon>
        <taxon>Lactobacillales</taxon>
        <taxon>Streptococcaceae</taxon>
        <taxon>Lactococcus</taxon>
    </lineage>
</organism>
<sequence>MISDILEIIGCGLEFLFCGILEIIISIFWWLISFFKWLISHIATVVLTIVITQHQKQLIDFFELSILILKNHLH</sequence>
<dbReference type="EMBL" id="CP028160">
    <property type="protein sequence ID" value="AWN64896.1"/>
    <property type="molecule type" value="Genomic_DNA"/>
</dbReference>